<evidence type="ECO:0000313" key="2">
    <source>
        <dbReference type="Proteomes" id="UP000614460"/>
    </source>
</evidence>
<evidence type="ECO:0000313" key="1">
    <source>
        <dbReference type="EMBL" id="GGE28974.1"/>
    </source>
</evidence>
<comment type="caution">
    <text evidence="1">The sequence shown here is derived from an EMBL/GenBank/DDBJ whole genome shotgun (WGS) entry which is preliminary data.</text>
</comment>
<proteinExistence type="predicted"/>
<reference evidence="1" key="2">
    <citation type="submission" date="2020-09" db="EMBL/GenBank/DDBJ databases">
        <authorList>
            <person name="Sun Q."/>
            <person name="Zhou Y."/>
        </authorList>
    </citation>
    <scope>NUCLEOTIDE SEQUENCE</scope>
    <source>
        <strain evidence="1">CGMCC 1.15966</strain>
    </source>
</reference>
<keyword evidence="2" id="KW-1185">Reference proteome</keyword>
<name>A0A8H9KYQ7_9SPHI</name>
<accession>A0A8H9KYQ7</accession>
<sequence length="263" mass="30363">MKSIISLIIIAMNLNFESYDSARNEDALEFLRETQILEEFYSAIEPFNPEKIDADDSSNLLLNYKKKYSRTALDNSLIKIVESTYSETELKGFQSMNADEIYNFNQDKFKIVEKGVEKLYDEVYIEGNRIIAGVEIIDTPNQAKPFEFFKINRKNGLYLITSYDSYLPQNIQIPKEPFISASQFTSVVPNGQQVIIGLNEIDKENFAQLLSKNQQEKITLIINNRIINVIPFDSVIQNNVMVINSPWSEEKLIKFSNQIKNEN</sequence>
<dbReference type="AlphaFoldDB" id="A0A8H9KYQ7"/>
<dbReference type="RefSeq" id="WP_182499432.1">
    <property type="nucleotide sequence ID" value="NZ_BMKM01000009.1"/>
</dbReference>
<protein>
    <submittedName>
        <fullName evidence="1">Uncharacterized protein</fullName>
    </submittedName>
</protein>
<gene>
    <name evidence="1" type="ORF">GCM10011516_28400</name>
</gene>
<dbReference type="EMBL" id="BMKM01000009">
    <property type="protein sequence ID" value="GGE28974.1"/>
    <property type="molecule type" value="Genomic_DNA"/>
</dbReference>
<organism evidence="1 2">
    <name type="scientific">Sphingobacterium cellulitidis</name>
    <dbReference type="NCBI Taxonomy" id="1768011"/>
    <lineage>
        <taxon>Bacteria</taxon>
        <taxon>Pseudomonadati</taxon>
        <taxon>Bacteroidota</taxon>
        <taxon>Sphingobacteriia</taxon>
        <taxon>Sphingobacteriales</taxon>
        <taxon>Sphingobacteriaceae</taxon>
        <taxon>Sphingobacterium</taxon>
    </lineage>
</organism>
<reference evidence="1" key="1">
    <citation type="journal article" date="2014" name="Int. J. Syst. Evol. Microbiol.">
        <title>Complete genome sequence of Corynebacterium casei LMG S-19264T (=DSM 44701T), isolated from a smear-ripened cheese.</title>
        <authorList>
            <consortium name="US DOE Joint Genome Institute (JGI-PGF)"/>
            <person name="Walter F."/>
            <person name="Albersmeier A."/>
            <person name="Kalinowski J."/>
            <person name="Ruckert C."/>
        </authorList>
    </citation>
    <scope>NUCLEOTIDE SEQUENCE</scope>
    <source>
        <strain evidence="1">CGMCC 1.15966</strain>
    </source>
</reference>
<dbReference type="Proteomes" id="UP000614460">
    <property type="component" value="Unassembled WGS sequence"/>
</dbReference>